<dbReference type="PANTHER" id="PTHR35532">
    <property type="entry name" value="SIMILAR TO POLYHYDROXYALKANOATE DEPOLYMERASE"/>
    <property type="match status" value="1"/>
</dbReference>
<accession>A0A2K2FPW0</accession>
<dbReference type="InterPro" id="IPR038765">
    <property type="entry name" value="Papain-like_cys_pep_sf"/>
</dbReference>
<dbReference type="InterPro" id="IPR002931">
    <property type="entry name" value="Transglutaminase-like"/>
</dbReference>
<evidence type="ECO:0000313" key="2">
    <source>
        <dbReference type="EMBL" id="PNU00815.1"/>
    </source>
</evidence>
<dbReference type="AlphaFoldDB" id="A0A2K2FPW0"/>
<organism evidence="2 3">
    <name type="scientific">Clostridium thermosuccinogenes</name>
    <dbReference type="NCBI Taxonomy" id="84032"/>
    <lineage>
        <taxon>Bacteria</taxon>
        <taxon>Bacillati</taxon>
        <taxon>Bacillota</taxon>
        <taxon>Clostridia</taxon>
        <taxon>Eubacteriales</taxon>
        <taxon>Clostridiaceae</taxon>
        <taxon>Clostridium</taxon>
    </lineage>
</organism>
<dbReference type="PANTHER" id="PTHR35532:SF5">
    <property type="entry name" value="CARBOHYDRATE-BINDING DOMAIN-CONTAINING PROTEIN"/>
    <property type="match status" value="1"/>
</dbReference>
<dbReference type="KEGG" id="cthd:CDO33_19340"/>
<comment type="caution">
    <text evidence="2">The sequence shown here is derived from an EMBL/GenBank/DDBJ whole genome shotgun (WGS) entry which is preliminary data.</text>
</comment>
<evidence type="ECO:0000259" key="1">
    <source>
        <dbReference type="SMART" id="SM00460"/>
    </source>
</evidence>
<evidence type="ECO:0000313" key="3">
    <source>
        <dbReference type="Proteomes" id="UP000236151"/>
    </source>
</evidence>
<proteinExistence type="predicted"/>
<dbReference type="Proteomes" id="UP000236151">
    <property type="component" value="Unassembled WGS sequence"/>
</dbReference>
<dbReference type="SMART" id="SM00460">
    <property type="entry name" value="TGc"/>
    <property type="match status" value="1"/>
</dbReference>
<dbReference type="EMBL" id="NIOJ01000006">
    <property type="protein sequence ID" value="PNU00815.1"/>
    <property type="molecule type" value="Genomic_DNA"/>
</dbReference>
<dbReference type="Gene3D" id="2.60.40.1120">
    <property type="entry name" value="Carboxypeptidase-like, regulatory domain"/>
    <property type="match status" value="1"/>
</dbReference>
<reference evidence="2 3" key="1">
    <citation type="submission" date="2017-06" db="EMBL/GenBank/DDBJ databases">
        <title>Investigating the central metabolism of Clostridium thermosuccinogenes.</title>
        <authorList>
            <person name="Koendjbiharie J.G."/>
            <person name="van Kranenburg R."/>
        </authorList>
    </citation>
    <scope>NUCLEOTIDE SEQUENCE [LARGE SCALE GENOMIC DNA]</scope>
    <source>
        <strain evidence="2 3">DSM 5806</strain>
    </source>
</reference>
<keyword evidence="3" id="KW-1185">Reference proteome</keyword>
<dbReference type="RefSeq" id="WP_103080431.1">
    <property type="nucleotide sequence ID" value="NZ_CP021850.1"/>
</dbReference>
<name>A0A2K2FPW0_9CLOT</name>
<feature type="domain" description="Transglutaminase-like" evidence="1">
    <location>
        <begin position="152"/>
        <end position="211"/>
    </location>
</feature>
<gene>
    <name evidence="2" type="ORF">CDQ84_03965</name>
</gene>
<sequence>MFTNVTKQFIRKEFDKIAPFLKEYRADVLSQLSSLDEEQQTAMMFLYASMPVSDMADYDFGVYMDFVEHALFLRKNVSWCKDIPDDIFLSYVLYHRINNEDIHKCRKLFYQSIYERVAGRTMEEAALEVNYWCAENVTYRSTDIRTASPLAVWRAGSGRCGEESTFTVTALRSVGLPARQIYAPRWSHCDDNHAWVEVWCDGKWHYMGACEPEPVLDRGWFTEPATRAMFIHNRTFSPIITGEKTMSTKGKTYVINRTKDYALTRPFKVRIVDEQEKPVAGAVVRFEVLNQSEFYPVVSEATDEKGEVEMVLGLGDMHLHVIMDGQFVECLVDTAHSDSITIIFNPEEGNKAGARDFAVRAPKADKGYNVQLTKEQMEEKNRRTAYADKIREERISAFYREQEAEAIVEKYPFKEELKDALRKARGNFDEVVKYLSAPVNGDNPHLRTKLLISLSEKDFYDLKSEVLLEHYQRSLQFAGEYDDELLVKYVMCPRIYFEKLTPYRGFIAGYFGEKTLSDFRNNPELVWDFVSKQIATKEDQEYDELYTSPEGLLQVKQGSEMSKKILFTAICRTAGVPARLNPVTLFAEYLQAGRFVPVGENADMASKLVVRSSGKTQWNYMQNWTLAMLEKGSYRTLDFSAIPWKDGCLTVEIPEGSYRLIVSNRAPNGNLSAREYFFTAERNKTAEVWIELPDAGITELIENIEIPDFRLINRDGTSRTLKELAGDMPVVAMWLEEGKEPTEHILNELMECYNEFNASDSRMIFILRDESALSNATLRKVLNTGLNVDVYYGDFAADAPEVAKSLNSESDKFPLVFVTTDGRHSAYSFSGYNVGMAELLLKILNAIR</sequence>
<dbReference type="Gene3D" id="3.10.620.30">
    <property type="match status" value="1"/>
</dbReference>
<protein>
    <recommendedName>
        <fullName evidence="1">Transglutaminase-like domain-containing protein</fullName>
    </recommendedName>
</protein>
<dbReference type="Pfam" id="PF01841">
    <property type="entry name" value="Transglut_core"/>
    <property type="match status" value="1"/>
</dbReference>
<dbReference type="Gene3D" id="3.40.30.10">
    <property type="entry name" value="Glutaredoxin"/>
    <property type="match status" value="1"/>
</dbReference>
<dbReference type="SUPFAM" id="SSF54001">
    <property type="entry name" value="Cysteine proteinases"/>
    <property type="match status" value="2"/>
</dbReference>
<dbReference type="OrthoDB" id="9787782at2"/>